<feature type="transmembrane region" description="Helical" evidence="1">
    <location>
        <begin position="7"/>
        <end position="28"/>
    </location>
</feature>
<evidence type="ECO:0000313" key="3">
    <source>
        <dbReference type="EMBL" id="CAH1710354.1"/>
    </source>
</evidence>
<dbReference type="SUPFAM" id="SSF50494">
    <property type="entry name" value="Trypsin-like serine proteases"/>
    <property type="match status" value="1"/>
</dbReference>
<reference evidence="3" key="1">
    <citation type="submission" date="2022-02" db="EMBL/GenBank/DDBJ databases">
        <authorList>
            <person name="King R."/>
        </authorList>
    </citation>
    <scope>NUCLEOTIDE SEQUENCE</scope>
</reference>
<evidence type="ECO:0000313" key="4">
    <source>
        <dbReference type="Proteomes" id="UP001154329"/>
    </source>
</evidence>
<dbReference type="Gene3D" id="2.40.10.10">
    <property type="entry name" value="Trypsin-like serine proteases"/>
    <property type="match status" value="2"/>
</dbReference>
<dbReference type="PROSITE" id="PS50240">
    <property type="entry name" value="TRYPSIN_DOM"/>
    <property type="match status" value="1"/>
</dbReference>
<dbReference type="Pfam" id="PF00089">
    <property type="entry name" value="Trypsin"/>
    <property type="match status" value="1"/>
</dbReference>
<feature type="domain" description="Peptidase S1" evidence="2">
    <location>
        <begin position="276"/>
        <end position="459"/>
    </location>
</feature>
<gene>
    <name evidence="3" type="ORF">APHIGO_LOCUS1164</name>
</gene>
<keyword evidence="1" id="KW-1133">Transmembrane helix</keyword>
<protein>
    <recommendedName>
        <fullName evidence="2">Peptidase S1 domain-containing protein</fullName>
    </recommendedName>
</protein>
<sequence>MAHNTRPIIVMLFLITIICIVTSLPASMNMPLVDPGLFVISGVKTCGNTLGYCLLGSDCTMDDDFLPDPTGNCDGLKRAFTPSAPFACCKFNQRSKQSGTPIVDTNTKKTTNTVTKNKFGRNTRENIDSSLMNSDQLAKLNEIELVVKKIVEQLINETANNIKTEEPILNNETKMEENTIRNIINDENPTMNDIIEIKDDTTVDPSISPEETLDEEYLKKDIPLEIKNDNETNILDTAELETEESTIDDEFKAEKRICQKSCKSEVTFLVDKKPMCYGTLLDDIWILTSATCASRLNKSGIRKVTVSRKDSVGATLSISNILVHENFKSPVSKTTPENNDLALVSLTVPLEGQECTPCFSQKNSLTNEVCRTFQNSNFKNTVKSSDNCEGRVQIRKLISNPYIILPCHHWRMQYNQEGRLGSSLWCDGKLAGVQTGVGVGSLIYTPVNEYAMWISDNKRIEERR</sequence>
<evidence type="ECO:0000256" key="1">
    <source>
        <dbReference type="SAM" id="Phobius"/>
    </source>
</evidence>
<dbReference type="InterPro" id="IPR001254">
    <property type="entry name" value="Trypsin_dom"/>
</dbReference>
<dbReference type="Proteomes" id="UP001154329">
    <property type="component" value="Chromosome 1"/>
</dbReference>
<dbReference type="InterPro" id="IPR009003">
    <property type="entry name" value="Peptidase_S1_PA"/>
</dbReference>
<dbReference type="InterPro" id="IPR043504">
    <property type="entry name" value="Peptidase_S1_PA_chymotrypsin"/>
</dbReference>
<dbReference type="AlphaFoldDB" id="A0A9P0NCR3"/>
<keyword evidence="1" id="KW-0472">Membrane</keyword>
<dbReference type="EMBL" id="OU899034">
    <property type="protein sequence ID" value="CAH1710354.1"/>
    <property type="molecule type" value="Genomic_DNA"/>
</dbReference>
<dbReference type="GO" id="GO:0006508">
    <property type="term" value="P:proteolysis"/>
    <property type="evidence" value="ECO:0007669"/>
    <property type="project" value="InterPro"/>
</dbReference>
<accession>A0A9P0NCR3</accession>
<dbReference type="GO" id="GO:0004252">
    <property type="term" value="F:serine-type endopeptidase activity"/>
    <property type="evidence" value="ECO:0007669"/>
    <property type="project" value="InterPro"/>
</dbReference>
<proteinExistence type="predicted"/>
<evidence type="ECO:0000259" key="2">
    <source>
        <dbReference type="PROSITE" id="PS50240"/>
    </source>
</evidence>
<keyword evidence="1" id="KW-0812">Transmembrane</keyword>
<keyword evidence="4" id="KW-1185">Reference proteome</keyword>
<reference evidence="3" key="2">
    <citation type="submission" date="2022-10" db="EMBL/GenBank/DDBJ databases">
        <authorList>
            <consortium name="ENA_rothamsted_submissions"/>
            <consortium name="culmorum"/>
            <person name="King R."/>
        </authorList>
    </citation>
    <scope>NUCLEOTIDE SEQUENCE</scope>
</reference>
<name>A0A9P0NCR3_APHGO</name>
<organism evidence="3 4">
    <name type="scientific">Aphis gossypii</name>
    <name type="common">Cotton aphid</name>
    <dbReference type="NCBI Taxonomy" id="80765"/>
    <lineage>
        <taxon>Eukaryota</taxon>
        <taxon>Metazoa</taxon>
        <taxon>Ecdysozoa</taxon>
        <taxon>Arthropoda</taxon>
        <taxon>Hexapoda</taxon>
        <taxon>Insecta</taxon>
        <taxon>Pterygota</taxon>
        <taxon>Neoptera</taxon>
        <taxon>Paraneoptera</taxon>
        <taxon>Hemiptera</taxon>
        <taxon>Sternorrhyncha</taxon>
        <taxon>Aphidomorpha</taxon>
        <taxon>Aphidoidea</taxon>
        <taxon>Aphididae</taxon>
        <taxon>Aphidini</taxon>
        <taxon>Aphis</taxon>
        <taxon>Aphis</taxon>
    </lineage>
</organism>